<reference evidence="3 4" key="1">
    <citation type="submission" date="2013-02" db="EMBL/GenBank/DDBJ databases">
        <title>The Genome Annotation of Plasmodium falciparum Tanzania (2000708).</title>
        <authorList>
            <consortium name="The Broad Institute Genome Sequencing Platform"/>
            <consortium name="The Broad Institute Genome Sequencing Center for Infectious Disease"/>
            <person name="Neafsey D."/>
            <person name="Hoffman S."/>
            <person name="Volkman S."/>
            <person name="Rosenthal P."/>
            <person name="Walker B."/>
            <person name="Young S.K."/>
            <person name="Zeng Q."/>
            <person name="Gargeya S."/>
            <person name="Fitzgerald M."/>
            <person name="Haas B."/>
            <person name="Abouelleil A."/>
            <person name="Allen A.W."/>
            <person name="Alvarado L."/>
            <person name="Arachchi H.M."/>
            <person name="Berlin A.M."/>
            <person name="Chapman S.B."/>
            <person name="Gainer-Dewar J."/>
            <person name="Goldberg J."/>
            <person name="Griggs A."/>
            <person name="Gujja S."/>
            <person name="Hansen M."/>
            <person name="Howarth C."/>
            <person name="Imamovic A."/>
            <person name="Ireland A."/>
            <person name="Larimer J."/>
            <person name="McCowan C."/>
            <person name="Murphy C."/>
            <person name="Pearson M."/>
            <person name="Poon T.W."/>
            <person name="Priest M."/>
            <person name="Roberts A."/>
            <person name="Saif S."/>
            <person name="Shea T."/>
            <person name="Sisk P."/>
            <person name="Sykes S."/>
            <person name="Wortman J."/>
            <person name="Nusbaum C."/>
            <person name="Birren B."/>
        </authorList>
    </citation>
    <scope>NUCLEOTIDE SEQUENCE [LARGE SCALE GENOMIC DNA]</scope>
    <source>
        <strain evidence="4">Tanzania (2000708)</strain>
    </source>
</reference>
<dbReference type="Proteomes" id="UP000030708">
    <property type="component" value="Unassembled WGS sequence"/>
</dbReference>
<proteinExistence type="predicted"/>
<feature type="compositionally biased region" description="Basic and acidic residues" evidence="1">
    <location>
        <begin position="106"/>
        <end position="124"/>
    </location>
</feature>
<name>A0A024W8D6_PLAFA</name>
<dbReference type="InterPro" id="IPR042470">
    <property type="entry name" value="RMI1_N_C_sf"/>
</dbReference>
<evidence type="ECO:0000313" key="3">
    <source>
        <dbReference type="EMBL" id="ETW36406.1"/>
    </source>
</evidence>
<evidence type="ECO:0000313" key="4">
    <source>
        <dbReference type="Proteomes" id="UP000030708"/>
    </source>
</evidence>
<dbReference type="AlphaFoldDB" id="A0A024W8D6"/>
<dbReference type="OrthoDB" id="380820at2759"/>
<dbReference type="Gene3D" id="2.40.50.770">
    <property type="entry name" value="RecQ-mediated genome instability protein Rmi1, C-terminal domain"/>
    <property type="match status" value="1"/>
</dbReference>
<dbReference type="eggNOG" id="ENOG502QXNZ">
    <property type="taxonomic scope" value="Eukaryota"/>
</dbReference>
<evidence type="ECO:0000256" key="1">
    <source>
        <dbReference type="SAM" id="MobiDB-lite"/>
    </source>
</evidence>
<accession>A0A024W8D6</accession>
<feature type="domain" description="RecQ mediated genome instability protein 1 OB-fold" evidence="2">
    <location>
        <begin position="57"/>
        <end position="211"/>
    </location>
</feature>
<feature type="region of interest" description="Disordered" evidence="1">
    <location>
        <begin position="94"/>
        <end position="142"/>
    </location>
</feature>
<feature type="compositionally biased region" description="Low complexity" evidence="1">
    <location>
        <begin position="500"/>
        <end position="524"/>
    </location>
</feature>
<dbReference type="InterPro" id="IPR013894">
    <property type="entry name" value="RMI1_OB"/>
</dbReference>
<sequence>MIMKKLIENNVIKLNYENFLTKYKLNSGNEQKDLSDEELYEHFIINTFNYSKPLGCLPPNISNIKEYYLDGINIFEVINYVNISERMYKFENITEEDDKENEDDSKEIFSHSEPDEKHDCEIKSRKNNKNSKISNNNKKDGNNIKSNKYRRFYRFLLYDGKSFIYAYEQEYNEIFTYLESNKYIYPKIILYNKPLIRRGAILLKKNQVIILFKGCIVSGNDTEDNEIEDFPIISESNNINSGVHQNIHDDLYTTRNTYDNKNMTDDSHNLIRKFYYADKGMEKEEYKTYYENTNNCGVLSNTNRSNEYYSRSSMHNNNNYSFNEYAKHNYKYDQNHVKKNTEYYYNKDKNCYITSIDYNNNNNNNNNSINNSNNEYTGNNYNNNNKGNHYYYHNIHNNHMHDTHNSKNYIGSNRYNTDKASYNYYNNHYKNKQHYIDPQRNNYYTHGINHDDYSKENYLNAFEYKNHNSYKEPLRNYSNDHPRNSYNKNKYNIFNENKRNSSSKNNRNSSSKNNRNSSNKNNRNSSKEYFKRNSNKFDNAYDNTYHDNNTRINHHSDFSRKNNDGFYRNNDNNYNNETYVKNHFSNEAKYNAGYQRLSDNLENRNRMNCENNNNYYSTYGHSDYNYIIRIIEVSYISIILIIYFIRIIEIYDTSIILIKYIIRIIENNRNIPLSNLNEKNNHIPSNNYYTENYLPEKEGNRNILTNQINNYSINSVNNNFEQINPSTCNYNKNNVFPYNKEDDKNKFVEMKNVEEEYHNDNQERARKNSENSKKLIDLTEGFFSSEFFHKSYECNDVNKNSDIIILDD</sequence>
<gene>
    <name evidence="3" type="ORF">PFTANZ_02895</name>
</gene>
<dbReference type="Pfam" id="PF08585">
    <property type="entry name" value="RMI1_N_C"/>
    <property type="match status" value="1"/>
</dbReference>
<feature type="region of interest" description="Disordered" evidence="1">
    <location>
        <begin position="495"/>
        <end position="573"/>
    </location>
</feature>
<evidence type="ECO:0000259" key="2">
    <source>
        <dbReference type="Pfam" id="PF08585"/>
    </source>
</evidence>
<organism evidence="3 4">
    <name type="scientific">Plasmodium falciparum Tanzania</name>
    <name type="common">2000708</name>
    <dbReference type="NCBI Taxonomy" id="1036725"/>
    <lineage>
        <taxon>Eukaryota</taxon>
        <taxon>Sar</taxon>
        <taxon>Alveolata</taxon>
        <taxon>Apicomplexa</taxon>
        <taxon>Aconoidasida</taxon>
        <taxon>Haemosporida</taxon>
        <taxon>Plasmodiidae</taxon>
        <taxon>Plasmodium</taxon>
        <taxon>Plasmodium (Laverania)</taxon>
    </lineage>
</organism>
<feature type="compositionally biased region" description="Basic and acidic residues" evidence="1">
    <location>
        <begin position="544"/>
        <end position="563"/>
    </location>
</feature>
<feature type="compositionally biased region" description="Low complexity" evidence="1">
    <location>
        <begin position="564"/>
        <end position="573"/>
    </location>
</feature>
<protein>
    <recommendedName>
        <fullName evidence="2">RecQ mediated genome instability protein 1 OB-fold domain-containing protein</fullName>
    </recommendedName>
</protein>
<reference evidence="3 4" key="2">
    <citation type="submission" date="2013-02" db="EMBL/GenBank/DDBJ databases">
        <title>The Genome Sequence of Plasmodium falciparum Tanzania (2000708).</title>
        <authorList>
            <consortium name="The Broad Institute Genome Sequencing Platform"/>
            <consortium name="The Broad Institute Genome Sequencing Center for Infectious Disease"/>
            <person name="Neafsey D."/>
            <person name="Cheeseman I."/>
            <person name="Volkman S."/>
            <person name="Adams J."/>
            <person name="Walker B."/>
            <person name="Young S.K."/>
            <person name="Zeng Q."/>
            <person name="Gargeya S."/>
            <person name="Fitzgerald M."/>
            <person name="Haas B."/>
            <person name="Abouelleil A."/>
            <person name="Alvarado L."/>
            <person name="Arachchi H.M."/>
            <person name="Berlin A.M."/>
            <person name="Chapman S.B."/>
            <person name="Dewar J."/>
            <person name="Goldberg J."/>
            <person name="Griggs A."/>
            <person name="Gujja S."/>
            <person name="Hansen M."/>
            <person name="Howarth C."/>
            <person name="Imamovic A."/>
            <person name="Larimer J."/>
            <person name="McCowan C."/>
            <person name="Murphy C."/>
            <person name="Neiman D."/>
            <person name="Pearson M."/>
            <person name="Priest M."/>
            <person name="Roberts A."/>
            <person name="Saif S."/>
            <person name="Shea T."/>
            <person name="Sisk P."/>
            <person name="Sykes S."/>
            <person name="Wortman J."/>
            <person name="Nusbaum C."/>
            <person name="Birren B."/>
        </authorList>
    </citation>
    <scope>NUCLEOTIDE SEQUENCE [LARGE SCALE GENOMIC DNA]</scope>
    <source>
        <strain evidence="4">Tanzania (2000708)</strain>
    </source>
</reference>
<dbReference type="EMBL" id="KI926415">
    <property type="protein sequence ID" value="ETW36406.1"/>
    <property type="molecule type" value="Genomic_DNA"/>
</dbReference>
<feature type="compositionally biased region" description="Acidic residues" evidence="1">
    <location>
        <begin position="94"/>
        <end position="105"/>
    </location>
</feature>